<sequence length="904" mass="102126">MSGFVPFQALMASAGSGKTFSLVVRYLSLLFMGESPDEIVALTFTNKAANEMQERLIEALTHLHERDELKEIAALCGADETAILQRRPEVLKRLLAADTKVMTIDSFFARILRKFALHAGIMPNFGTFEAQHELKVMARFLKLCEIEGKESTLVAMAQISAKRVSDIFGLLDALYAKAPQLRHLQFEAAAMAPHEARAMALHAQLVARFEGKSLSDRGRKALEAESVEALIGKTWTAKASLEYWDFKKHYDPQMDVLLRQLQGALRGYMQAKEQTFFAHLFELLDLYKSAKLTVAKEDNELSFDDITALVYYLLGERIDREFLYFRLDSHISHLLLDEFQDTSVLQFEILQPLVEEMVSGSGVREHHSFFLVGDVKQSIYRFRGGTKELFGAVTERYGLTVDSLRTNWRSSVNVVTFVNDTFRGRIDGYEDQLTKPGARPGYVEIVEDETPLEGMTAFVERLLALGAAPGEIAVLTATNKDGGAVQETLNARQIDVVTETTSRLIAQRRVRAVIEYLKYCYFDAEIYARNFCALADIAVQPLPRPIRAFDAPAEAVREVITRFGLFDGDLNIVRFLEVLERFRDLEAFLFEHERIDTKAVTQEREGVRVLTVHKSKGLEYPYVVVLDRLGRKKADTAPILYAYEGVELRTLYLRQSKRAEFDPAYAAALEREAALADDDALNALYVAFTRARENLYVVRKPKESMFERLGLSSMTLGTEGVLAAAPALPEAPRDIPYQALALGRQTEVVTAEKAAVAEEPFAVTFGLAMHYALEMMAAFEIEDLAAAMTAVTNRYGALLDAGVFETIRGRLTRLLGDETFRRLVEGEIAREQPLMYEGELRYLDLLVRQEERWVVIDYKSARRYESEHREQVGFYVKAVRAITEMPVEGYLCYVLEEGVEIVRV</sequence>
<dbReference type="InterPro" id="IPR027417">
    <property type="entry name" value="P-loop_NTPase"/>
</dbReference>
<evidence type="ECO:0000256" key="11">
    <source>
        <dbReference type="ARBA" id="ARBA00034617"/>
    </source>
</evidence>
<feature type="domain" description="UvrD-like helicase ATP-binding" evidence="15">
    <location>
        <begin position="1"/>
        <end position="411"/>
    </location>
</feature>
<dbReference type="Proteomes" id="UP001447842">
    <property type="component" value="Chromosome"/>
</dbReference>
<proteinExistence type="predicted"/>
<keyword evidence="9" id="KW-0234">DNA repair</keyword>
<dbReference type="Gene3D" id="3.90.320.10">
    <property type="match status" value="1"/>
</dbReference>
<dbReference type="InterPro" id="IPR014016">
    <property type="entry name" value="UvrD-like_ATP-bd"/>
</dbReference>
<dbReference type="InterPro" id="IPR011604">
    <property type="entry name" value="PDDEXK-like_dom_sf"/>
</dbReference>
<organism evidence="16 17">
    <name type="scientific">Sulfurimonas diazotrophicus</name>
    <dbReference type="NCBI Taxonomy" id="3131939"/>
    <lineage>
        <taxon>Bacteria</taxon>
        <taxon>Pseudomonadati</taxon>
        <taxon>Campylobacterota</taxon>
        <taxon>Epsilonproteobacteria</taxon>
        <taxon>Campylobacterales</taxon>
        <taxon>Sulfurimonadaceae</taxon>
        <taxon>Sulfurimonas</taxon>
    </lineage>
</organism>
<evidence type="ECO:0000313" key="17">
    <source>
        <dbReference type="Proteomes" id="UP001447842"/>
    </source>
</evidence>
<evidence type="ECO:0000256" key="4">
    <source>
        <dbReference type="ARBA" id="ARBA00022801"/>
    </source>
</evidence>
<keyword evidence="4 14" id="KW-0378">Hydrolase</keyword>
<reference evidence="16 17" key="1">
    <citation type="submission" date="2024-03" db="EMBL/GenBank/DDBJ databases">
        <title>Sulfurimonas sp. HSL3-1.</title>
        <authorList>
            <person name="Wang S."/>
        </authorList>
    </citation>
    <scope>NUCLEOTIDE SEQUENCE [LARGE SCALE GENOMIC DNA]</scope>
    <source>
        <strain evidence="16 17">HSL3-1</strain>
    </source>
</reference>
<keyword evidence="17" id="KW-1185">Reference proteome</keyword>
<dbReference type="EC" id="5.6.2.4" evidence="12"/>
<evidence type="ECO:0000256" key="9">
    <source>
        <dbReference type="ARBA" id="ARBA00023204"/>
    </source>
</evidence>
<dbReference type="EMBL" id="CP147920">
    <property type="protein sequence ID" value="XAU15286.1"/>
    <property type="molecule type" value="Genomic_DNA"/>
</dbReference>
<keyword evidence="10" id="KW-0413">Isomerase</keyword>
<evidence type="ECO:0000259" key="15">
    <source>
        <dbReference type="PROSITE" id="PS51198"/>
    </source>
</evidence>
<keyword evidence="2 14" id="KW-0547">Nucleotide-binding</keyword>
<dbReference type="InterPro" id="IPR038726">
    <property type="entry name" value="PDDEXK_AddAB-type"/>
</dbReference>
<comment type="catalytic activity">
    <reaction evidence="13">
        <text>ATP + H2O = ADP + phosphate + H(+)</text>
        <dbReference type="Rhea" id="RHEA:13065"/>
        <dbReference type="ChEBI" id="CHEBI:15377"/>
        <dbReference type="ChEBI" id="CHEBI:15378"/>
        <dbReference type="ChEBI" id="CHEBI:30616"/>
        <dbReference type="ChEBI" id="CHEBI:43474"/>
        <dbReference type="ChEBI" id="CHEBI:456216"/>
        <dbReference type="EC" id="5.6.2.4"/>
    </reaction>
</comment>
<dbReference type="RefSeq" id="WP_345972825.1">
    <property type="nucleotide sequence ID" value="NZ_CP147920.1"/>
</dbReference>
<evidence type="ECO:0000313" key="16">
    <source>
        <dbReference type="EMBL" id="XAU15286.1"/>
    </source>
</evidence>
<evidence type="ECO:0000256" key="7">
    <source>
        <dbReference type="ARBA" id="ARBA00022840"/>
    </source>
</evidence>
<evidence type="ECO:0000256" key="3">
    <source>
        <dbReference type="ARBA" id="ARBA00022763"/>
    </source>
</evidence>
<evidence type="ECO:0000256" key="14">
    <source>
        <dbReference type="PROSITE-ProRule" id="PRU00560"/>
    </source>
</evidence>
<dbReference type="Pfam" id="PF12705">
    <property type="entry name" value="PDDEXK_1"/>
    <property type="match status" value="1"/>
</dbReference>
<keyword evidence="7 14" id="KW-0067">ATP-binding</keyword>
<dbReference type="PANTHER" id="PTHR11070:SF67">
    <property type="entry name" value="DNA 3'-5' HELICASE"/>
    <property type="match status" value="1"/>
</dbReference>
<keyword evidence="5 14" id="KW-0347">Helicase</keyword>
<evidence type="ECO:0000256" key="8">
    <source>
        <dbReference type="ARBA" id="ARBA00023125"/>
    </source>
</evidence>
<dbReference type="SUPFAM" id="SSF52540">
    <property type="entry name" value="P-loop containing nucleoside triphosphate hydrolases"/>
    <property type="match status" value="1"/>
</dbReference>
<keyword evidence="8" id="KW-0238">DNA-binding</keyword>
<keyword evidence="6" id="KW-0269">Exonuclease</keyword>
<accession>A0ABZ3HAM1</accession>
<gene>
    <name evidence="16" type="ORF">WCY31_00985</name>
</gene>
<dbReference type="SUPFAM" id="SSF52980">
    <property type="entry name" value="Restriction endonuclease-like"/>
    <property type="match status" value="1"/>
</dbReference>
<feature type="binding site" evidence="14">
    <location>
        <begin position="12"/>
        <end position="19"/>
    </location>
    <ligand>
        <name>ATP</name>
        <dbReference type="ChEBI" id="CHEBI:30616"/>
    </ligand>
</feature>
<evidence type="ECO:0000256" key="12">
    <source>
        <dbReference type="ARBA" id="ARBA00034808"/>
    </source>
</evidence>
<protein>
    <recommendedName>
        <fullName evidence="12">DNA 3'-5' helicase</fullName>
        <ecNumber evidence="12">5.6.2.4</ecNumber>
    </recommendedName>
</protein>
<dbReference type="Pfam" id="PF00580">
    <property type="entry name" value="UvrD-helicase"/>
    <property type="match status" value="1"/>
</dbReference>
<evidence type="ECO:0000256" key="6">
    <source>
        <dbReference type="ARBA" id="ARBA00022839"/>
    </source>
</evidence>
<dbReference type="NCBIfam" id="NF010485">
    <property type="entry name" value="PRK13909.1-2"/>
    <property type="match status" value="1"/>
</dbReference>
<keyword evidence="3" id="KW-0227">DNA damage</keyword>
<dbReference type="PROSITE" id="PS51198">
    <property type="entry name" value="UVRD_HELICASE_ATP_BIND"/>
    <property type="match status" value="1"/>
</dbReference>
<dbReference type="PANTHER" id="PTHR11070">
    <property type="entry name" value="UVRD / RECB / PCRA DNA HELICASE FAMILY MEMBER"/>
    <property type="match status" value="1"/>
</dbReference>
<dbReference type="InterPro" id="IPR011335">
    <property type="entry name" value="Restrct_endonuc-II-like"/>
</dbReference>
<evidence type="ECO:0000256" key="2">
    <source>
        <dbReference type="ARBA" id="ARBA00022741"/>
    </source>
</evidence>
<evidence type="ECO:0000256" key="5">
    <source>
        <dbReference type="ARBA" id="ARBA00022806"/>
    </source>
</evidence>
<evidence type="ECO:0000256" key="1">
    <source>
        <dbReference type="ARBA" id="ARBA00022722"/>
    </source>
</evidence>
<evidence type="ECO:0000256" key="10">
    <source>
        <dbReference type="ARBA" id="ARBA00023235"/>
    </source>
</evidence>
<keyword evidence="1" id="KW-0540">Nuclease</keyword>
<dbReference type="InterPro" id="IPR014017">
    <property type="entry name" value="DNA_helicase_UvrD-like_C"/>
</dbReference>
<dbReference type="Gene3D" id="3.40.50.300">
    <property type="entry name" value="P-loop containing nucleotide triphosphate hydrolases"/>
    <property type="match status" value="4"/>
</dbReference>
<name>A0ABZ3HAM1_9BACT</name>
<dbReference type="InterPro" id="IPR000212">
    <property type="entry name" value="DNA_helicase_UvrD/REP"/>
</dbReference>
<evidence type="ECO:0000256" key="13">
    <source>
        <dbReference type="ARBA" id="ARBA00048988"/>
    </source>
</evidence>
<comment type="catalytic activity">
    <reaction evidence="11">
        <text>Couples ATP hydrolysis with the unwinding of duplex DNA by translocating in the 3'-5' direction.</text>
        <dbReference type="EC" id="5.6.2.4"/>
    </reaction>
</comment>
<dbReference type="Pfam" id="PF13361">
    <property type="entry name" value="UvrD_C"/>
    <property type="match status" value="1"/>
</dbReference>